<keyword evidence="2" id="KW-1185">Reference proteome</keyword>
<dbReference type="Proteomes" id="UP001165427">
    <property type="component" value="Unassembled WGS sequence"/>
</dbReference>
<name>A0AA41R3L7_9BACT</name>
<organism evidence="1 2">
    <name type="scientific">Desulfatitalea alkaliphila</name>
    <dbReference type="NCBI Taxonomy" id="2929485"/>
    <lineage>
        <taxon>Bacteria</taxon>
        <taxon>Pseudomonadati</taxon>
        <taxon>Thermodesulfobacteriota</taxon>
        <taxon>Desulfobacteria</taxon>
        <taxon>Desulfobacterales</taxon>
        <taxon>Desulfosarcinaceae</taxon>
        <taxon>Desulfatitalea</taxon>
    </lineage>
</organism>
<dbReference type="RefSeq" id="WP_246908990.1">
    <property type="nucleotide sequence ID" value="NZ_JALJRB010000013.1"/>
</dbReference>
<evidence type="ECO:0000313" key="1">
    <source>
        <dbReference type="EMBL" id="MCJ8501412.1"/>
    </source>
</evidence>
<evidence type="ECO:0000313" key="2">
    <source>
        <dbReference type="Proteomes" id="UP001165427"/>
    </source>
</evidence>
<dbReference type="AlphaFoldDB" id="A0AA41R3L7"/>
<accession>A0AA41R3L7</accession>
<proteinExistence type="predicted"/>
<dbReference type="EMBL" id="JALJRB010000013">
    <property type="protein sequence ID" value="MCJ8501412.1"/>
    <property type="molecule type" value="Genomic_DNA"/>
</dbReference>
<comment type="caution">
    <text evidence="1">The sequence shown here is derived from an EMBL/GenBank/DDBJ whole genome shotgun (WGS) entry which is preliminary data.</text>
</comment>
<sequence length="169" mass="19858">MENIITEEKSRIQRQFHWLNERGCRLQVRERGGENFIDTITAELTVTRIAPHFDASGKIIRTDFWLLWKELGYQEGFNYSHTIKVVNISVDDTLTAQSGGSEINAWLIVELTDDLDRIYNLEMIEPVSEPAHAKQWEAWLAFRKNNRDLFQRIDSEILAEHIKIAEDWQ</sequence>
<gene>
    <name evidence="1" type="ORF">MRX98_12575</name>
</gene>
<reference evidence="1" key="1">
    <citation type="submission" date="2022-04" db="EMBL/GenBank/DDBJ databases">
        <title>Desulfatitalea alkaliphila sp. nov., a novel anaerobic sulfate-reducing bacterium isolated from terrestrial mud volcano, Taman Peninsula, Russia.</title>
        <authorList>
            <person name="Khomyakova M.A."/>
            <person name="Merkel A.Y."/>
            <person name="Slobodkin A.I."/>
        </authorList>
    </citation>
    <scope>NUCLEOTIDE SEQUENCE</scope>
    <source>
        <strain evidence="1">M08but</strain>
    </source>
</reference>
<protein>
    <submittedName>
        <fullName evidence="1">Uncharacterized protein</fullName>
    </submittedName>
</protein>